<dbReference type="FunFam" id="3.40.50.300:FF:000032">
    <property type="entry name" value="Export ABC transporter ATP-binding protein"/>
    <property type="match status" value="1"/>
</dbReference>
<dbReference type="Proteomes" id="UP001182908">
    <property type="component" value="Chromosome"/>
</dbReference>
<dbReference type="RefSeq" id="WP_309311507.1">
    <property type="nucleotide sequence ID" value="NZ_CP133592.1"/>
</dbReference>
<accession>A0AA51ULC9</accession>
<name>A0AA51ULC9_9EURY</name>
<keyword evidence="3 5" id="KW-0067">ATP-binding</keyword>
<dbReference type="InterPro" id="IPR003593">
    <property type="entry name" value="AAA+_ATPase"/>
</dbReference>
<dbReference type="PANTHER" id="PTHR24220">
    <property type="entry name" value="IMPORT ATP-BINDING PROTEIN"/>
    <property type="match status" value="1"/>
</dbReference>
<dbReference type="SUPFAM" id="SSF52540">
    <property type="entry name" value="P-loop containing nucleoside triphosphate hydrolases"/>
    <property type="match status" value="1"/>
</dbReference>
<evidence type="ECO:0000256" key="1">
    <source>
        <dbReference type="ARBA" id="ARBA00022448"/>
    </source>
</evidence>
<dbReference type="InterPro" id="IPR017911">
    <property type="entry name" value="MacB-like_ATP-bd"/>
</dbReference>
<dbReference type="KEGG" id="mseb:RE474_02980"/>
<organism evidence="5 6">
    <name type="scientific">Methanolobus sediminis</name>
    <dbReference type="NCBI Taxonomy" id="3072978"/>
    <lineage>
        <taxon>Archaea</taxon>
        <taxon>Methanobacteriati</taxon>
        <taxon>Methanobacteriota</taxon>
        <taxon>Stenosarchaea group</taxon>
        <taxon>Methanomicrobia</taxon>
        <taxon>Methanosarcinales</taxon>
        <taxon>Methanosarcinaceae</taxon>
        <taxon>Methanolobus</taxon>
    </lineage>
</organism>
<evidence type="ECO:0000259" key="4">
    <source>
        <dbReference type="PROSITE" id="PS50893"/>
    </source>
</evidence>
<dbReference type="GO" id="GO:0005886">
    <property type="term" value="C:plasma membrane"/>
    <property type="evidence" value="ECO:0007669"/>
    <property type="project" value="TreeGrafter"/>
</dbReference>
<dbReference type="CDD" id="cd03255">
    <property type="entry name" value="ABC_MJ0796_LolCDE_FtsE"/>
    <property type="match status" value="1"/>
</dbReference>
<dbReference type="SMART" id="SM00382">
    <property type="entry name" value="AAA"/>
    <property type="match status" value="1"/>
</dbReference>
<dbReference type="PROSITE" id="PS00211">
    <property type="entry name" value="ABC_TRANSPORTER_1"/>
    <property type="match status" value="1"/>
</dbReference>
<dbReference type="AlphaFoldDB" id="A0AA51ULC9"/>
<protein>
    <submittedName>
        <fullName evidence="5">ABC transporter ATP-binding protein</fullName>
    </submittedName>
</protein>
<dbReference type="InterPro" id="IPR003439">
    <property type="entry name" value="ABC_transporter-like_ATP-bd"/>
</dbReference>
<keyword evidence="1" id="KW-0813">Transport</keyword>
<dbReference type="GO" id="GO:0005524">
    <property type="term" value="F:ATP binding"/>
    <property type="evidence" value="ECO:0007669"/>
    <property type="project" value="UniProtKB-KW"/>
</dbReference>
<dbReference type="GO" id="GO:0022857">
    <property type="term" value="F:transmembrane transporter activity"/>
    <property type="evidence" value="ECO:0007669"/>
    <property type="project" value="TreeGrafter"/>
</dbReference>
<dbReference type="PANTHER" id="PTHR24220:SF86">
    <property type="entry name" value="ABC TRANSPORTER ABCH.1"/>
    <property type="match status" value="1"/>
</dbReference>
<sequence>MSENHDVVRVTDVTKNYNLGSTEVEVLHGIDLNIKNGEFVSIMGQSGSGKTTLMNLIGMLDHPTSGSIHINGENITGRSQKELVELRRNAVGFIFQQFHLIPSLTAYENVALPLVFAGEKDNGAVISALERVGLSHRINHRPSEMSGGEQQRVAIARAVVMNPKILLADEPTGALDAITGAKIISLLKSLSDEMTVIMVTHNSELAAHSDRVIELQDGSIKE</sequence>
<dbReference type="GO" id="GO:0016887">
    <property type="term" value="F:ATP hydrolysis activity"/>
    <property type="evidence" value="ECO:0007669"/>
    <property type="project" value="InterPro"/>
</dbReference>
<dbReference type="Gene3D" id="3.40.50.300">
    <property type="entry name" value="P-loop containing nucleotide triphosphate hydrolases"/>
    <property type="match status" value="1"/>
</dbReference>
<dbReference type="InterPro" id="IPR015854">
    <property type="entry name" value="ABC_transpr_LolD-like"/>
</dbReference>
<evidence type="ECO:0000256" key="2">
    <source>
        <dbReference type="ARBA" id="ARBA00022741"/>
    </source>
</evidence>
<keyword evidence="2" id="KW-0547">Nucleotide-binding</keyword>
<evidence type="ECO:0000256" key="3">
    <source>
        <dbReference type="ARBA" id="ARBA00022840"/>
    </source>
</evidence>
<reference evidence="5 6" key="1">
    <citation type="submission" date="2023-08" db="EMBL/GenBank/DDBJ databases">
        <title>Methanolobus mangrovi sp. nov. and Methanolobus sediminis sp. nov, two novel methylotrophic methanogens isolated from mangrove sediments in China.</title>
        <authorList>
            <person name="Zhou J."/>
        </authorList>
    </citation>
    <scope>NUCLEOTIDE SEQUENCE [LARGE SCALE GENOMIC DNA]</scope>
    <source>
        <strain evidence="5 6">FTZ6</strain>
    </source>
</reference>
<dbReference type="GO" id="GO:0098796">
    <property type="term" value="C:membrane protein complex"/>
    <property type="evidence" value="ECO:0007669"/>
    <property type="project" value="UniProtKB-ARBA"/>
</dbReference>
<dbReference type="PROSITE" id="PS50893">
    <property type="entry name" value="ABC_TRANSPORTER_2"/>
    <property type="match status" value="1"/>
</dbReference>
<proteinExistence type="predicted"/>
<dbReference type="Pfam" id="PF00005">
    <property type="entry name" value="ABC_tran"/>
    <property type="match status" value="1"/>
</dbReference>
<dbReference type="InterPro" id="IPR027417">
    <property type="entry name" value="P-loop_NTPase"/>
</dbReference>
<dbReference type="EMBL" id="CP133592">
    <property type="protein sequence ID" value="WMW25703.1"/>
    <property type="molecule type" value="Genomic_DNA"/>
</dbReference>
<evidence type="ECO:0000313" key="6">
    <source>
        <dbReference type="Proteomes" id="UP001182908"/>
    </source>
</evidence>
<evidence type="ECO:0000313" key="5">
    <source>
        <dbReference type="EMBL" id="WMW25703.1"/>
    </source>
</evidence>
<feature type="domain" description="ABC transporter" evidence="4">
    <location>
        <begin position="8"/>
        <end position="222"/>
    </location>
</feature>
<gene>
    <name evidence="5" type="ORF">RE474_02980</name>
</gene>
<dbReference type="InterPro" id="IPR017871">
    <property type="entry name" value="ABC_transporter-like_CS"/>
</dbReference>
<dbReference type="GeneID" id="84231647"/>
<keyword evidence="6" id="KW-1185">Reference proteome</keyword>